<dbReference type="PANTHER" id="PTHR22959">
    <property type="entry name" value="PYM PROTEIN"/>
    <property type="match status" value="1"/>
</dbReference>
<dbReference type="OrthoDB" id="21625at2759"/>
<evidence type="ECO:0000256" key="1">
    <source>
        <dbReference type="SAM" id="MobiDB-lite"/>
    </source>
</evidence>
<feature type="region of interest" description="Disordered" evidence="1">
    <location>
        <begin position="55"/>
        <end position="79"/>
    </location>
</feature>
<dbReference type="InterPro" id="IPR039333">
    <property type="entry name" value="PYM1"/>
</dbReference>
<dbReference type="SMART" id="SM01273">
    <property type="entry name" value="Mago-bind"/>
    <property type="match status" value="1"/>
</dbReference>
<dbReference type="InterPro" id="IPR036348">
    <property type="entry name" value="WIBG_N_sf"/>
</dbReference>
<feature type="compositionally biased region" description="Polar residues" evidence="1">
    <location>
        <begin position="56"/>
        <end position="65"/>
    </location>
</feature>
<name>A0A165RZH0_9AGAM</name>
<feature type="non-terminal residue" evidence="3">
    <location>
        <position position="79"/>
    </location>
</feature>
<dbReference type="InParanoid" id="A0A165RZH0"/>
<evidence type="ECO:0000259" key="2">
    <source>
        <dbReference type="SMART" id="SM01273"/>
    </source>
</evidence>
<dbReference type="GO" id="GO:0035145">
    <property type="term" value="C:exon-exon junction complex"/>
    <property type="evidence" value="ECO:0007669"/>
    <property type="project" value="TreeGrafter"/>
</dbReference>
<sequence>PPVNPDKSLAGIAVDPKTLERVIPESRRPDGSLRKEIKIRPGFTPQEDVKRFRGTKQAQMDTNQLPKGHIPGWVAPSAA</sequence>
<reference evidence="3 4" key="1">
    <citation type="journal article" date="2016" name="Mol. Biol. Evol.">
        <title>Comparative Genomics of Early-Diverging Mushroom-Forming Fungi Provides Insights into the Origins of Lignocellulose Decay Capabilities.</title>
        <authorList>
            <person name="Nagy L.G."/>
            <person name="Riley R."/>
            <person name="Tritt A."/>
            <person name="Adam C."/>
            <person name="Daum C."/>
            <person name="Floudas D."/>
            <person name="Sun H."/>
            <person name="Yadav J.S."/>
            <person name="Pangilinan J."/>
            <person name="Larsson K.H."/>
            <person name="Matsuura K."/>
            <person name="Barry K."/>
            <person name="Labutti K."/>
            <person name="Kuo R."/>
            <person name="Ohm R.A."/>
            <person name="Bhattacharya S.S."/>
            <person name="Shirouzu T."/>
            <person name="Yoshinaga Y."/>
            <person name="Martin F.M."/>
            <person name="Grigoriev I.V."/>
            <person name="Hibbett D.S."/>
        </authorList>
    </citation>
    <scope>NUCLEOTIDE SEQUENCE [LARGE SCALE GENOMIC DNA]</scope>
    <source>
        <strain evidence="3 4">HHB14362 ss-1</strain>
    </source>
</reference>
<dbReference type="SUPFAM" id="SSF101931">
    <property type="entry name" value="Pym (Within the bgcn gene intron protein, WIBG), N-terminal domain"/>
    <property type="match status" value="1"/>
</dbReference>
<dbReference type="Pfam" id="PF09282">
    <property type="entry name" value="Mago-bind"/>
    <property type="match status" value="1"/>
</dbReference>
<feature type="non-terminal residue" evidence="3">
    <location>
        <position position="1"/>
    </location>
</feature>
<evidence type="ECO:0000313" key="3">
    <source>
        <dbReference type="EMBL" id="KZT24466.1"/>
    </source>
</evidence>
<keyword evidence="4" id="KW-1185">Reference proteome</keyword>
<dbReference type="GO" id="GO:1903259">
    <property type="term" value="P:exon-exon junction complex disassembly"/>
    <property type="evidence" value="ECO:0007669"/>
    <property type="project" value="InterPro"/>
</dbReference>
<dbReference type="InterPro" id="IPR015362">
    <property type="entry name" value="WIBG_mago-bd"/>
</dbReference>
<dbReference type="GO" id="GO:0005737">
    <property type="term" value="C:cytoplasm"/>
    <property type="evidence" value="ECO:0007669"/>
    <property type="project" value="TreeGrafter"/>
</dbReference>
<evidence type="ECO:0000313" key="4">
    <source>
        <dbReference type="Proteomes" id="UP000076761"/>
    </source>
</evidence>
<accession>A0A165RZH0</accession>
<dbReference type="PANTHER" id="PTHR22959:SF0">
    <property type="entry name" value="PARTNER OF Y14 AND MAGO"/>
    <property type="match status" value="1"/>
</dbReference>
<protein>
    <recommendedName>
        <fullName evidence="2">WIBG Mago-binding domain-containing protein</fullName>
    </recommendedName>
</protein>
<proteinExistence type="predicted"/>
<dbReference type="GO" id="GO:0003723">
    <property type="term" value="F:RNA binding"/>
    <property type="evidence" value="ECO:0007669"/>
    <property type="project" value="TreeGrafter"/>
</dbReference>
<dbReference type="Proteomes" id="UP000076761">
    <property type="component" value="Unassembled WGS sequence"/>
</dbReference>
<dbReference type="EMBL" id="KV425577">
    <property type="protein sequence ID" value="KZT24466.1"/>
    <property type="molecule type" value="Genomic_DNA"/>
</dbReference>
<organism evidence="3 4">
    <name type="scientific">Neolentinus lepideus HHB14362 ss-1</name>
    <dbReference type="NCBI Taxonomy" id="1314782"/>
    <lineage>
        <taxon>Eukaryota</taxon>
        <taxon>Fungi</taxon>
        <taxon>Dikarya</taxon>
        <taxon>Basidiomycota</taxon>
        <taxon>Agaricomycotina</taxon>
        <taxon>Agaricomycetes</taxon>
        <taxon>Gloeophyllales</taxon>
        <taxon>Gloeophyllaceae</taxon>
        <taxon>Neolentinus</taxon>
    </lineage>
</organism>
<gene>
    <name evidence="3" type="ORF">NEOLEDRAFT_1048033</name>
</gene>
<dbReference type="STRING" id="1314782.A0A165RZH0"/>
<dbReference type="AlphaFoldDB" id="A0A165RZH0"/>
<feature type="domain" description="WIBG Mago-binding" evidence="2">
    <location>
        <begin position="19"/>
        <end position="45"/>
    </location>
</feature>